<dbReference type="RefSeq" id="WP_307396336.1">
    <property type="nucleotide sequence ID" value="NZ_BAAADK010000001.1"/>
</dbReference>
<reference evidence="1 2" key="1">
    <citation type="submission" date="2023-07" db="EMBL/GenBank/DDBJ databases">
        <title>Genomic Encyclopedia of Type Strains, Phase IV (KMG-IV): sequencing the most valuable type-strain genomes for metagenomic binning, comparative biology and taxonomic classification.</title>
        <authorList>
            <person name="Goeker M."/>
        </authorList>
    </citation>
    <scope>NUCLEOTIDE SEQUENCE [LARGE SCALE GENOMIC DNA]</scope>
    <source>
        <strain evidence="1 2">DSM 12751</strain>
    </source>
</reference>
<accession>A0ABT9W2E7</accession>
<dbReference type="EMBL" id="JAUSTY010000016">
    <property type="protein sequence ID" value="MDQ0167425.1"/>
    <property type="molecule type" value="Genomic_DNA"/>
</dbReference>
<protein>
    <submittedName>
        <fullName evidence="1">Uncharacterized protein</fullName>
    </submittedName>
</protein>
<keyword evidence="2" id="KW-1185">Reference proteome</keyword>
<comment type="caution">
    <text evidence="1">The sequence shown here is derived from an EMBL/GenBank/DDBJ whole genome shotgun (WGS) entry which is preliminary data.</text>
</comment>
<sequence>MEWVHTLSAYIGRQMKVWIEDYSGEEQTKPADYTLHKVQTTSEGTYLQFYLNPNQFLSVPIFDQKQTYMESDNEEECFVSNDVTAKLFYRIYFSKS</sequence>
<name>A0ABT9W2E7_9BACI</name>
<organism evidence="1 2">
    <name type="scientific">Caldalkalibacillus horti</name>
    <dbReference type="NCBI Taxonomy" id="77523"/>
    <lineage>
        <taxon>Bacteria</taxon>
        <taxon>Bacillati</taxon>
        <taxon>Bacillota</taxon>
        <taxon>Bacilli</taxon>
        <taxon>Bacillales</taxon>
        <taxon>Bacillaceae</taxon>
        <taxon>Caldalkalibacillus</taxon>
    </lineage>
</organism>
<dbReference type="Proteomes" id="UP001235840">
    <property type="component" value="Unassembled WGS sequence"/>
</dbReference>
<proteinExistence type="predicted"/>
<gene>
    <name evidence="1" type="ORF">J2S11_003350</name>
</gene>
<evidence type="ECO:0000313" key="1">
    <source>
        <dbReference type="EMBL" id="MDQ0167425.1"/>
    </source>
</evidence>
<evidence type="ECO:0000313" key="2">
    <source>
        <dbReference type="Proteomes" id="UP001235840"/>
    </source>
</evidence>